<proteinExistence type="predicted"/>
<feature type="transmembrane region" description="Helical" evidence="1">
    <location>
        <begin position="25"/>
        <end position="47"/>
    </location>
</feature>
<protein>
    <recommendedName>
        <fullName evidence="4">AsmA-like C-terminal domain-containing protein</fullName>
    </recommendedName>
</protein>
<keyword evidence="1" id="KW-0472">Membrane</keyword>
<sequence>MPTETDPAVEPDSPRERQSKAPLRWGRLALVGAVLIVAGLWFAPALVARSGLRHTIAHRLFPELEADVVVARAELSWFAPVTLRDVVVTARGEAHADRDPLMTVASIRTDQPLRALLSAALFPGDEPADYGSVTLKQPRAHVVVRPGGSDLEDLLAPLLSAESTGAAPGYAVVVEEGTLVLIDAAGRRLEGRELSGTVRTAVGATLPERVECAGTWGDGERSGPLAITLGPKTGASGERVAGNEWTLRADGLPLVAAAPLLTRFEEEANDADEWALSGTLSAALKGTLSAEGWTAGGEVNGDRLTVRRADWPATDRLRITAATLSGGLSGGLSSDDGAVRAHRLAFASDLFDLSVDGPLPTALPADPATLLDADRRLVARADVAALADQLPGLLGVADGVSVEAGELNLTASTGAGDVADARSLKALVDLTGLRAVLPGGERIAPAEPLSARAEATRDAEGAVRFDRLAARADGLTAVGRGTAEELDAEITADFAVFDRTFGRLLDLGGRWSGAADGVVRVRRAAADRFTVRFGGVGRDLSFAPAAGGAAIREEEVTVKLGADLVRNATGAWSPVLAGVQAEANDDVLTVTPGEASELSVTLRGELATLVPRLSAAVSLPGVSASGDIRATATLKPVETGWALEDGRAEFRRLRVDAPGLRLRESVATLNARGVYDAVAGTVAADGEWNGDAAVVRAERLRFDPAATPSLTSELSATGDAARVWAWFPAADAASVRPEGRFAATGTATGSVGAEGFGGAGFAGTATFTDLAFFTPPAPGAAPGTPWAEAWREPAATVAGTMRYDAGAEDVVHLGPLAVTAGGASLSIGGTLADPAGAMIADLSGRLAADWAVLGLRFGMAEAGVTVIGTSDRPFVIRGPLGSAAGLSSPDLSARAGLGWSELAASGFSFGPGDLVATLGGGRVRIDGVDWPLVPLSASGNAGAETVGTRSVAYAGPLSGGAAVGRVRTTPVIDLTGRETVVRLPAGRVLSGVRFTPEATQGWLKLVSPLAADSVQADGAFDVDLDGAVAPLSELLVGDLRRSGAGGRLVVERAEFSAGPVAEGLLGAVRSASALLRGSVGGDLEDVRVMLPAQSVAFRLSGGRVFHQNLVARSGSVQIATNGSVGLDGTLDLRAEVPLGGDLGGRTATVPVGGTLDAPRIDPSRLASAAAEGAASAAVERERDRLEQKATREIGRGLDRLFGRE</sequence>
<gene>
    <name evidence="2" type="ORF">LzC2_23390</name>
</gene>
<dbReference type="RefSeq" id="WP_171187101.1">
    <property type="nucleotide sequence ID" value="NZ_WTPX01000069.1"/>
</dbReference>
<reference evidence="2 3" key="1">
    <citation type="journal article" date="2020" name="Syst. Appl. Microbiol.">
        <title>Alienimonas chondri sp. nov., a novel planctomycete isolated from the biofilm of the red alga Chondrus crispus.</title>
        <authorList>
            <person name="Vitorino I."/>
            <person name="Albuquerque L."/>
            <person name="Wiegand S."/>
            <person name="Kallscheuer N."/>
            <person name="da Costa M.S."/>
            <person name="Lobo-da-Cunha A."/>
            <person name="Jogler C."/>
            <person name="Lage O.M."/>
        </authorList>
    </citation>
    <scope>NUCLEOTIDE SEQUENCE [LARGE SCALE GENOMIC DNA]</scope>
    <source>
        <strain evidence="2 3">LzC2</strain>
    </source>
</reference>
<evidence type="ECO:0000313" key="3">
    <source>
        <dbReference type="Proteomes" id="UP000609651"/>
    </source>
</evidence>
<evidence type="ECO:0008006" key="4">
    <source>
        <dbReference type="Google" id="ProtNLM"/>
    </source>
</evidence>
<evidence type="ECO:0000256" key="1">
    <source>
        <dbReference type="SAM" id="Phobius"/>
    </source>
</evidence>
<dbReference type="Proteomes" id="UP000609651">
    <property type="component" value="Unassembled WGS sequence"/>
</dbReference>
<comment type="caution">
    <text evidence="2">The sequence shown here is derived from an EMBL/GenBank/DDBJ whole genome shotgun (WGS) entry which is preliminary data.</text>
</comment>
<evidence type="ECO:0000313" key="2">
    <source>
        <dbReference type="EMBL" id="NNJ26257.1"/>
    </source>
</evidence>
<keyword evidence="1" id="KW-1133">Transmembrane helix</keyword>
<organism evidence="2 3">
    <name type="scientific">Alienimonas chondri</name>
    <dbReference type="NCBI Taxonomy" id="2681879"/>
    <lineage>
        <taxon>Bacteria</taxon>
        <taxon>Pseudomonadati</taxon>
        <taxon>Planctomycetota</taxon>
        <taxon>Planctomycetia</taxon>
        <taxon>Planctomycetales</taxon>
        <taxon>Planctomycetaceae</taxon>
        <taxon>Alienimonas</taxon>
    </lineage>
</organism>
<accession>A0ABX1VEE3</accession>
<keyword evidence="3" id="KW-1185">Reference proteome</keyword>
<dbReference type="EMBL" id="WTPX01000069">
    <property type="protein sequence ID" value="NNJ26257.1"/>
    <property type="molecule type" value="Genomic_DNA"/>
</dbReference>
<name>A0ABX1VEE3_9PLAN</name>
<keyword evidence="1" id="KW-0812">Transmembrane</keyword>